<gene>
    <name evidence="6" type="ORF">JK358_17265</name>
</gene>
<proteinExistence type="predicted"/>
<dbReference type="EMBL" id="JAERRJ010000006">
    <property type="protein sequence ID" value="MBL1076150.1"/>
    <property type="molecule type" value="Genomic_DNA"/>
</dbReference>
<keyword evidence="3" id="KW-0804">Transcription</keyword>
<dbReference type="PANTHER" id="PTHR43479:SF11">
    <property type="entry name" value="ACREF_ENVCD OPERON REPRESSOR-RELATED"/>
    <property type="match status" value="1"/>
</dbReference>
<dbReference type="PANTHER" id="PTHR43479">
    <property type="entry name" value="ACREF/ENVCD OPERON REPRESSOR-RELATED"/>
    <property type="match status" value="1"/>
</dbReference>
<keyword evidence="7" id="KW-1185">Reference proteome</keyword>
<feature type="DNA-binding region" description="H-T-H motif" evidence="4">
    <location>
        <begin position="39"/>
        <end position="58"/>
    </location>
</feature>
<protein>
    <submittedName>
        <fullName evidence="6">TetR/AcrR family transcriptional regulator</fullName>
    </submittedName>
</protein>
<feature type="domain" description="HTH tetR-type" evidence="5">
    <location>
        <begin position="16"/>
        <end position="76"/>
    </location>
</feature>
<evidence type="ECO:0000256" key="2">
    <source>
        <dbReference type="ARBA" id="ARBA00023125"/>
    </source>
</evidence>
<dbReference type="InterPro" id="IPR009057">
    <property type="entry name" value="Homeodomain-like_sf"/>
</dbReference>
<evidence type="ECO:0000313" key="7">
    <source>
        <dbReference type="Proteomes" id="UP000602198"/>
    </source>
</evidence>
<dbReference type="SUPFAM" id="SSF48498">
    <property type="entry name" value="Tetracyclin repressor-like, C-terminal domain"/>
    <property type="match status" value="1"/>
</dbReference>
<dbReference type="Pfam" id="PF00440">
    <property type="entry name" value="TetR_N"/>
    <property type="match status" value="1"/>
</dbReference>
<keyword evidence="1" id="KW-0805">Transcription regulation</keyword>
<dbReference type="InterPro" id="IPR001647">
    <property type="entry name" value="HTH_TetR"/>
</dbReference>
<evidence type="ECO:0000313" key="6">
    <source>
        <dbReference type="EMBL" id="MBL1076150.1"/>
    </source>
</evidence>
<accession>A0ABS1M7N1</accession>
<name>A0ABS1M7N1_9NOCA</name>
<dbReference type="InterPro" id="IPR050624">
    <property type="entry name" value="HTH-type_Tx_Regulator"/>
</dbReference>
<dbReference type="SUPFAM" id="SSF46689">
    <property type="entry name" value="Homeodomain-like"/>
    <property type="match status" value="1"/>
</dbReference>
<reference evidence="6 7" key="1">
    <citation type="submission" date="2021-01" db="EMBL/GenBank/DDBJ databases">
        <title>WGS of actinomycetes isolated from Thailand.</title>
        <authorList>
            <person name="Thawai C."/>
        </authorList>
    </citation>
    <scope>NUCLEOTIDE SEQUENCE [LARGE SCALE GENOMIC DNA]</scope>
    <source>
        <strain evidence="6 7">LPG 2</strain>
    </source>
</reference>
<evidence type="ECO:0000259" key="5">
    <source>
        <dbReference type="PROSITE" id="PS50977"/>
    </source>
</evidence>
<dbReference type="RefSeq" id="WP_201948713.1">
    <property type="nucleotide sequence ID" value="NZ_JAERRJ010000006.1"/>
</dbReference>
<evidence type="ECO:0000256" key="3">
    <source>
        <dbReference type="ARBA" id="ARBA00023163"/>
    </source>
</evidence>
<organism evidence="6 7">
    <name type="scientific">Nocardia acididurans</name>
    <dbReference type="NCBI Taxonomy" id="2802282"/>
    <lineage>
        <taxon>Bacteria</taxon>
        <taxon>Bacillati</taxon>
        <taxon>Actinomycetota</taxon>
        <taxon>Actinomycetes</taxon>
        <taxon>Mycobacteriales</taxon>
        <taxon>Nocardiaceae</taxon>
        <taxon>Nocardia</taxon>
    </lineage>
</organism>
<keyword evidence="2 4" id="KW-0238">DNA-binding</keyword>
<dbReference type="InterPro" id="IPR054129">
    <property type="entry name" value="DesT_TetR_C"/>
</dbReference>
<dbReference type="Proteomes" id="UP000602198">
    <property type="component" value="Unassembled WGS sequence"/>
</dbReference>
<sequence length="210" mass="23229">MSRPDSGVKRVRLSPDERRKQLIELGVEMLRERDLEDISVNDIAAQAGISRGLLFHYFPSVQDFQVEILKRANSEFLETTAPDESLGIFDMLRDAIERYIDYVSQNGAAYHALLRGPASSRPETAELVASARQATADRILAQLNIPLDNPDLPGLALAVRGWIAFVEEVVLTWLRDKPVSREALVDMLVQSLPALGLALSPALAALLMQP</sequence>
<evidence type="ECO:0000256" key="4">
    <source>
        <dbReference type="PROSITE-ProRule" id="PRU00335"/>
    </source>
</evidence>
<dbReference type="PROSITE" id="PS50977">
    <property type="entry name" value="HTH_TETR_2"/>
    <property type="match status" value="1"/>
</dbReference>
<comment type="caution">
    <text evidence="6">The sequence shown here is derived from an EMBL/GenBank/DDBJ whole genome shotgun (WGS) entry which is preliminary data.</text>
</comment>
<dbReference type="Pfam" id="PF21943">
    <property type="entry name" value="TetR_C_46"/>
    <property type="match status" value="1"/>
</dbReference>
<evidence type="ECO:0000256" key="1">
    <source>
        <dbReference type="ARBA" id="ARBA00023015"/>
    </source>
</evidence>
<dbReference type="InterPro" id="IPR036271">
    <property type="entry name" value="Tet_transcr_reg_TetR-rel_C_sf"/>
</dbReference>
<dbReference type="Gene3D" id="1.10.357.10">
    <property type="entry name" value="Tetracycline Repressor, domain 2"/>
    <property type="match status" value="1"/>
</dbReference>